<evidence type="ECO:0000256" key="5">
    <source>
        <dbReference type="HAMAP-Rule" id="MF_02033"/>
    </source>
</evidence>
<keyword evidence="1 5" id="KW-1003">Cell membrane</keyword>
<organism evidence="8 9">
    <name type="scientific">Effusibacillus dendaii</name>
    <dbReference type="NCBI Taxonomy" id="2743772"/>
    <lineage>
        <taxon>Bacteria</taxon>
        <taxon>Bacillati</taxon>
        <taxon>Bacillota</taxon>
        <taxon>Bacilli</taxon>
        <taxon>Bacillales</taxon>
        <taxon>Alicyclobacillaceae</taxon>
        <taxon>Effusibacillus</taxon>
    </lineage>
</organism>
<evidence type="ECO:0000256" key="4">
    <source>
        <dbReference type="ARBA" id="ARBA00023306"/>
    </source>
</evidence>
<keyword evidence="4 5" id="KW-0131">Cell cycle</keyword>
<dbReference type="EMBL" id="AP023366">
    <property type="protein sequence ID" value="BCJ86066.1"/>
    <property type="molecule type" value="Genomic_DNA"/>
</dbReference>
<dbReference type="CDD" id="cd24048">
    <property type="entry name" value="ASKHA_NBD_FtsA"/>
    <property type="match status" value="1"/>
</dbReference>
<dbReference type="Gene3D" id="3.30.1490.110">
    <property type="match status" value="1"/>
</dbReference>
<dbReference type="InterPro" id="IPR050696">
    <property type="entry name" value="FtsA/MreB"/>
</dbReference>
<dbReference type="PANTHER" id="PTHR32432:SF4">
    <property type="entry name" value="CELL DIVISION PROTEIN FTSA"/>
    <property type="match status" value="1"/>
</dbReference>
<comment type="function">
    <text evidence="5 6">Cell division protein that is involved in the assembly of the Z ring. May serve as a membrane anchor for the Z ring.</text>
</comment>
<comment type="subunit">
    <text evidence="5">Self-interacts. Interacts with FtsZ.</text>
</comment>
<evidence type="ECO:0000313" key="9">
    <source>
        <dbReference type="Proteomes" id="UP000593802"/>
    </source>
</evidence>
<evidence type="ECO:0000313" key="8">
    <source>
        <dbReference type="EMBL" id="BCJ86066.1"/>
    </source>
</evidence>
<dbReference type="SUPFAM" id="SSF53067">
    <property type="entry name" value="Actin-like ATPase domain"/>
    <property type="match status" value="2"/>
</dbReference>
<dbReference type="InterPro" id="IPR043129">
    <property type="entry name" value="ATPase_NBD"/>
</dbReference>
<accession>A0A7I8DB50</accession>
<dbReference type="GO" id="GO:0009898">
    <property type="term" value="C:cytoplasmic side of plasma membrane"/>
    <property type="evidence" value="ECO:0007669"/>
    <property type="project" value="UniProtKB-UniRule"/>
</dbReference>
<dbReference type="KEGG" id="eff:skT53_10510"/>
<comment type="similarity">
    <text evidence="5 6">Belongs to the FtsA/MreB family.</text>
</comment>
<gene>
    <name evidence="5 8" type="primary">ftsA</name>
    <name evidence="8" type="ORF">skT53_10510</name>
</gene>
<dbReference type="Pfam" id="PF02491">
    <property type="entry name" value="SHS2_FTSA"/>
    <property type="match status" value="1"/>
</dbReference>
<reference evidence="8 9" key="1">
    <citation type="submission" date="2020-08" db="EMBL/GenBank/DDBJ databases">
        <title>Complete Genome Sequence of Effusibacillus dendaii Strain skT53, Isolated from Farmland soil.</title>
        <authorList>
            <person name="Konishi T."/>
            <person name="Kawasaki H."/>
        </authorList>
    </citation>
    <scope>NUCLEOTIDE SEQUENCE [LARGE SCALE GENOMIC DNA]</scope>
    <source>
        <strain evidence="9">skT53</strain>
    </source>
</reference>
<protein>
    <recommendedName>
        <fullName evidence="5 6">Cell division protein FtsA</fullName>
    </recommendedName>
</protein>
<dbReference type="HAMAP" id="MF_02033">
    <property type="entry name" value="FtsA"/>
    <property type="match status" value="1"/>
</dbReference>
<comment type="subcellular location">
    <subcellularLocation>
        <location evidence="5">Cell membrane</location>
        <topology evidence="5">Peripheral membrane protein</topology>
        <orientation evidence="5">Cytoplasmic side</orientation>
    </subcellularLocation>
    <text evidence="5">Localizes to the Z ring in an FtsZ-dependent manner. Targeted to the membrane through a conserved C-terminal amphipathic helix.</text>
</comment>
<dbReference type="FunFam" id="3.30.1490.110:FF:000003">
    <property type="entry name" value="Cell division protein FtsA"/>
    <property type="match status" value="1"/>
</dbReference>
<dbReference type="GO" id="GO:0032153">
    <property type="term" value="C:cell division site"/>
    <property type="evidence" value="ECO:0007669"/>
    <property type="project" value="UniProtKB-UniRule"/>
</dbReference>
<evidence type="ECO:0000256" key="1">
    <source>
        <dbReference type="ARBA" id="ARBA00022475"/>
    </source>
</evidence>
<dbReference type="SMART" id="SM00842">
    <property type="entry name" value="FtsA"/>
    <property type="match status" value="1"/>
</dbReference>
<keyword evidence="9" id="KW-1185">Reference proteome</keyword>
<proteinExistence type="inferred from homology"/>
<evidence type="ECO:0000256" key="2">
    <source>
        <dbReference type="ARBA" id="ARBA00022618"/>
    </source>
</evidence>
<sequence>MTKGEIIVSLDIGTSKIRAIIGEYNGSTLSVIGVGSAEGEGIRKGSIVDIDKTVQSIREAIEHAEHMVGIQIDSAFIGITGNHIVMQPSHGVVAVSSPDREIGDEDMDRVLQAAKVIAVPPDREIIGIVPKQFIVDGLDEITDPRGMVGVRLEVEGSIVTGSRTVISNLLRCVERAGIKISGLVLLPLAASTIALSNDEKKLGVVAVDIGAGQTTVSVFENGSLSAISVLPIGGDHVTNDIAIGLRTQTEMAETVKLRYGCAMVAAASQEVTFKVSRIGSNTDKEFSQFDLANIIEPRLQEIFLMVRQEVERMGFVKEIPSGYVLYGGVSCMPSVDKLAEYELDAPVRIAIPDQLGVRDASFINGVGILQYAIRNYMKRVHTHTAAPSVRKTGGFLDRIKNWFSEFV</sequence>
<dbReference type="InterPro" id="IPR003494">
    <property type="entry name" value="SHS2_FtsA"/>
</dbReference>
<evidence type="ECO:0000259" key="7">
    <source>
        <dbReference type="SMART" id="SM00842"/>
    </source>
</evidence>
<dbReference type="PIRSF" id="PIRSF003101">
    <property type="entry name" value="FtsA"/>
    <property type="match status" value="1"/>
</dbReference>
<dbReference type="InterPro" id="IPR020823">
    <property type="entry name" value="Cell_div_FtsA"/>
</dbReference>
<dbReference type="GO" id="GO:0043093">
    <property type="term" value="P:FtsZ-dependent cytokinesis"/>
    <property type="evidence" value="ECO:0007669"/>
    <property type="project" value="UniProtKB-UniRule"/>
</dbReference>
<dbReference type="NCBIfam" id="TIGR01174">
    <property type="entry name" value="ftsA"/>
    <property type="match status" value="1"/>
</dbReference>
<dbReference type="AlphaFoldDB" id="A0A7I8DB50"/>
<evidence type="ECO:0000256" key="6">
    <source>
        <dbReference type="PIRNR" id="PIRNR003101"/>
    </source>
</evidence>
<keyword evidence="3 5" id="KW-0472">Membrane</keyword>
<feature type="domain" description="SHS2" evidence="7">
    <location>
        <begin position="7"/>
        <end position="194"/>
    </location>
</feature>
<dbReference type="PANTHER" id="PTHR32432">
    <property type="entry name" value="CELL DIVISION PROTEIN FTSA-RELATED"/>
    <property type="match status" value="1"/>
</dbReference>
<dbReference type="Proteomes" id="UP000593802">
    <property type="component" value="Chromosome"/>
</dbReference>
<keyword evidence="2 5" id="KW-0132">Cell division</keyword>
<dbReference type="RefSeq" id="WP_200760107.1">
    <property type="nucleotide sequence ID" value="NZ_AP023366.1"/>
</dbReference>
<dbReference type="Gene3D" id="3.30.420.40">
    <property type="match status" value="2"/>
</dbReference>
<dbReference type="Pfam" id="PF14450">
    <property type="entry name" value="FtsA"/>
    <property type="match status" value="1"/>
</dbReference>
<name>A0A7I8DB50_9BACL</name>
<evidence type="ECO:0000256" key="3">
    <source>
        <dbReference type="ARBA" id="ARBA00023136"/>
    </source>
</evidence>